<comment type="caution">
    <text evidence="1">The sequence shown here is derived from an EMBL/GenBank/DDBJ whole genome shotgun (WGS) entry which is preliminary data.</text>
</comment>
<dbReference type="Proteomes" id="UP001604335">
    <property type="component" value="Unassembled WGS sequence"/>
</dbReference>
<reference evidence="2" key="1">
    <citation type="journal article" date="2024" name="Algal Res.">
        <title>Biochemical, toxicological and genomic investigation of a high-biomass producing Limnothrix strain isolated from Italian shallow drinking water reservoir.</title>
        <authorList>
            <person name="Simonazzi M."/>
            <person name="Shishido T.K."/>
            <person name="Delbaje E."/>
            <person name="Wahlsten M."/>
            <person name="Fewer D.P."/>
            <person name="Sivonen K."/>
            <person name="Pezzolesi L."/>
            <person name="Pistocchi R."/>
        </authorList>
    </citation>
    <scope>NUCLEOTIDE SEQUENCE [LARGE SCALE GENOMIC DNA]</scope>
    <source>
        <strain evidence="2">LRLZ20PSL1</strain>
    </source>
</reference>
<sequence length="140" mass="16050">METAERANQQVNPIQITYPEKTVHRAARAVRCAPFGVKFYESMRSRSVAIAELVGAAAVQQSMTRSPLSELAAENELMWLIQVGMLRREVDGQGLTDRFRLTPLGFLLLDQWQANPVAWTQGRWGDRLRNGLWRWGRWPL</sequence>
<organism evidence="1 2">
    <name type="scientific">Limnothrix redekei LRLZ20PSL1</name>
    <dbReference type="NCBI Taxonomy" id="3112953"/>
    <lineage>
        <taxon>Bacteria</taxon>
        <taxon>Bacillati</taxon>
        <taxon>Cyanobacteriota</taxon>
        <taxon>Cyanophyceae</taxon>
        <taxon>Pseudanabaenales</taxon>
        <taxon>Pseudanabaenaceae</taxon>
        <taxon>Limnothrix</taxon>
    </lineage>
</organism>
<keyword evidence="2" id="KW-1185">Reference proteome</keyword>
<proteinExistence type="predicted"/>
<evidence type="ECO:0000313" key="1">
    <source>
        <dbReference type="EMBL" id="MFG3816634.1"/>
    </source>
</evidence>
<dbReference type="EMBL" id="JAZAQF010000016">
    <property type="protein sequence ID" value="MFG3816634.1"/>
    <property type="molecule type" value="Genomic_DNA"/>
</dbReference>
<dbReference type="RefSeq" id="WP_393010660.1">
    <property type="nucleotide sequence ID" value="NZ_JAZAQF010000016.1"/>
</dbReference>
<name>A0ABW7C603_9CYAN</name>
<gene>
    <name evidence="1" type="ORF">VPK24_03210</name>
</gene>
<accession>A0ABW7C603</accession>
<evidence type="ECO:0000313" key="2">
    <source>
        <dbReference type="Proteomes" id="UP001604335"/>
    </source>
</evidence>
<protein>
    <submittedName>
        <fullName evidence="1">Npun_F0494 family protein</fullName>
    </submittedName>
</protein>
<dbReference type="NCBIfam" id="NF045586">
    <property type="entry name" value="Npun_F0494_fam"/>
    <property type="match status" value="1"/>
</dbReference>
<dbReference type="InterPro" id="IPR054651">
    <property type="entry name" value="Npun_F0494-like"/>
</dbReference>